<dbReference type="Proteomes" id="UP000239425">
    <property type="component" value="Unassembled WGS sequence"/>
</dbReference>
<gene>
    <name evidence="1" type="ORF">HCUR_00346</name>
</gene>
<evidence type="ECO:0000313" key="2">
    <source>
        <dbReference type="Proteomes" id="UP000239425"/>
    </source>
</evidence>
<keyword evidence="2" id="KW-1185">Reference proteome</keyword>
<organism evidence="1 2">
    <name type="scientific">Holospora curviuscula</name>
    <dbReference type="NCBI Taxonomy" id="1082868"/>
    <lineage>
        <taxon>Bacteria</taxon>
        <taxon>Pseudomonadati</taxon>
        <taxon>Pseudomonadota</taxon>
        <taxon>Alphaproteobacteria</taxon>
        <taxon>Holosporales</taxon>
        <taxon>Holosporaceae</taxon>
        <taxon>Holospora</taxon>
    </lineage>
</organism>
<accession>A0A2S5RDB8</accession>
<comment type="caution">
    <text evidence="1">The sequence shown here is derived from an EMBL/GenBank/DDBJ whole genome shotgun (WGS) entry which is preliminary data.</text>
</comment>
<evidence type="ECO:0000313" key="1">
    <source>
        <dbReference type="EMBL" id="PPE05297.1"/>
    </source>
</evidence>
<sequence length="64" mass="7710">MGMKCFRINVINDFPAFIEHLLLTHQQFFCQQADPMRVTRSESDRSIRHQNHDDLDASRCIRYR</sequence>
<dbReference type="EMBL" id="PHHC01000071">
    <property type="protein sequence ID" value="PPE05297.1"/>
    <property type="molecule type" value="Genomic_DNA"/>
</dbReference>
<proteinExistence type="predicted"/>
<name>A0A2S5RDB8_9PROT</name>
<protein>
    <submittedName>
        <fullName evidence="1">Uncharacterized protein</fullName>
    </submittedName>
</protein>
<reference evidence="1 2" key="1">
    <citation type="submission" date="2017-11" db="EMBL/GenBank/DDBJ databases">
        <title>Comparative genomic analysis of Holospora spp., intranuclear symbionts of paramecia.</title>
        <authorList>
            <person name="Garushyants S.K."/>
            <person name="Beliavskaya A."/>
            <person name="Malko D.B."/>
            <person name="Logacheva M.D."/>
            <person name="Rautian M.S."/>
            <person name="Gelfand M.S."/>
        </authorList>
    </citation>
    <scope>NUCLEOTIDE SEQUENCE [LARGE SCALE GENOMIC DNA]</scope>
    <source>
        <strain evidence="2">02AZ16</strain>
    </source>
</reference>
<dbReference type="AlphaFoldDB" id="A0A2S5RDB8"/>